<organism evidence="1 2">
    <name type="scientific">Streptomyces angustmyceticus</name>
    <dbReference type="NCBI Taxonomy" id="285578"/>
    <lineage>
        <taxon>Bacteria</taxon>
        <taxon>Bacillati</taxon>
        <taxon>Actinomycetota</taxon>
        <taxon>Actinomycetes</taxon>
        <taxon>Kitasatosporales</taxon>
        <taxon>Streptomycetaceae</taxon>
        <taxon>Streptomyces</taxon>
    </lineage>
</organism>
<sequence length="109" mass="12175">MDLRERLADVQRRPHAYGLTTFGEVAAFVTGVDAATEWQFLGGFRQFLADKSHLGPNLAWQVMVIRMAYPAEADEFWVTASHSESMEAISVLFSELQSFLAHRDGPGTN</sequence>
<evidence type="ECO:0000313" key="2">
    <source>
        <dbReference type="Proteomes" id="UP000325598"/>
    </source>
</evidence>
<keyword evidence="2" id="KW-1185">Reference proteome</keyword>
<protein>
    <submittedName>
        <fullName evidence="1">Uncharacterized protein</fullName>
    </submittedName>
</protein>
<gene>
    <name evidence="1" type="ORF">San01_58350</name>
</gene>
<dbReference type="Proteomes" id="UP000325598">
    <property type="component" value="Unassembled WGS sequence"/>
</dbReference>
<reference evidence="1 2" key="1">
    <citation type="submission" date="2019-10" db="EMBL/GenBank/DDBJ databases">
        <title>Whole genome shotgun sequence of Streptomyces angustmyceticus NBRC 3934.</title>
        <authorList>
            <person name="Hosoyama A."/>
            <person name="Ichikawa N."/>
            <person name="Kimura A."/>
            <person name="Kitahashi Y."/>
            <person name="Komaki H."/>
            <person name="Uohara A."/>
        </authorList>
    </citation>
    <scope>NUCLEOTIDE SEQUENCE [LARGE SCALE GENOMIC DNA]</scope>
    <source>
        <strain evidence="1 2">NBRC 3934</strain>
    </source>
</reference>
<proteinExistence type="predicted"/>
<comment type="caution">
    <text evidence="1">The sequence shown here is derived from an EMBL/GenBank/DDBJ whole genome shotgun (WGS) entry which is preliminary data.</text>
</comment>
<dbReference type="AlphaFoldDB" id="A0A5J4LGP0"/>
<dbReference type="EMBL" id="BLAG01000018">
    <property type="protein sequence ID" value="GES33347.1"/>
    <property type="molecule type" value="Genomic_DNA"/>
</dbReference>
<name>A0A5J4LGP0_9ACTN</name>
<evidence type="ECO:0000313" key="1">
    <source>
        <dbReference type="EMBL" id="GES33347.1"/>
    </source>
</evidence>
<accession>A0A5J4LGP0</accession>